<proteinExistence type="inferred from homology"/>
<evidence type="ECO:0000313" key="6">
    <source>
        <dbReference type="Proteomes" id="UP001566132"/>
    </source>
</evidence>
<name>A0ABD1EPT7_HYPHA</name>
<keyword evidence="6" id="KW-1185">Reference proteome</keyword>
<feature type="coiled-coil region" evidence="3">
    <location>
        <begin position="271"/>
        <end position="298"/>
    </location>
</feature>
<dbReference type="Proteomes" id="UP001566132">
    <property type="component" value="Unassembled WGS sequence"/>
</dbReference>
<feature type="region of interest" description="Disordered" evidence="4">
    <location>
        <begin position="383"/>
        <end position="406"/>
    </location>
</feature>
<dbReference type="AlphaFoldDB" id="A0ABD1EPT7"/>
<evidence type="ECO:0000256" key="4">
    <source>
        <dbReference type="SAM" id="MobiDB-lite"/>
    </source>
</evidence>
<comment type="caution">
    <text evidence="5">The sequence shown here is derived from an EMBL/GenBank/DDBJ whole genome shotgun (WGS) entry which is preliminary data.</text>
</comment>
<accession>A0ABD1EPT7</accession>
<gene>
    <name evidence="5" type="ORF">ABEB36_006220</name>
</gene>
<sequence>MPKKKSKLKGVTFQLVHRSQQDPLIVDETAPQRVLVPVPDKQFREDRTDEQHKYGIYFDDDYDYLKYLKDVKNNHMEWPSHVEEELEERRKAKIQLASSVFASDVQEEVGMLNKAAPVSGLQLDLDSDVVAAMDDDFDYDNPENQLEDNFIQLAEGVASDDEFSYNSDDEDIDTISESGLSFSKEETKSRFTNYSMTSSVIRRNEQLTLLDRRFEKMFEQYDDSEIGALDETVEEEDSNKAYTDLLSQYAEEFERDHKREQLKTETNGDVVNKTKKLLEVLNEEISEDERSEEEKEEEEKWDCQTILSTYSNTQNLPKLIEVPSCKKKITVNKHTGIPVDSNKLTTKALNRFNEDNVCPVRCVKGPRSTAESVMSQLSVLSIRPKNETPEDRRDRKNALKEYRRERRKERKINTLAFREYSKQQSKIAMNSRNNVQGNRLL</sequence>
<comment type="similarity">
    <text evidence="1">Belongs to the LTV1 family.</text>
</comment>
<dbReference type="PANTHER" id="PTHR21531:SF0">
    <property type="entry name" value="PROTEIN LTV1 HOMOLOG"/>
    <property type="match status" value="1"/>
</dbReference>
<dbReference type="EMBL" id="JBDJPC010000005">
    <property type="protein sequence ID" value="KAL1500775.1"/>
    <property type="molecule type" value="Genomic_DNA"/>
</dbReference>
<keyword evidence="3" id="KW-0175">Coiled coil</keyword>
<protein>
    <recommendedName>
        <fullName evidence="2">Protein LTV1 homolog</fullName>
    </recommendedName>
</protein>
<evidence type="ECO:0000313" key="5">
    <source>
        <dbReference type="EMBL" id="KAL1500775.1"/>
    </source>
</evidence>
<feature type="compositionally biased region" description="Basic and acidic residues" evidence="4">
    <location>
        <begin position="384"/>
        <end position="404"/>
    </location>
</feature>
<dbReference type="PANTHER" id="PTHR21531">
    <property type="entry name" value="LOW-TEMPERATURE VIABILITY PROTEIN LTV1-RELATED"/>
    <property type="match status" value="1"/>
</dbReference>
<dbReference type="Pfam" id="PF04180">
    <property type="entry name" value="LTV"/>
    <property type="match status" value="2"/>
</dbReference>
<evidence type="ECO:0000256" key="1">
    <source>
        <dbReference type="ARBA" id="ARBA00009078"/>
    </source>
</evidence>
<evidence type="ECO:0000256" key="2">
    <source>
        <dbReference type="ARBA" id="ARBA00021561"/>
    </source>
</evidence>
<organism evidence="5 6">
    <name type="scientific">Hypothenemus hampei</name>
    <name type="common">Coffee berry borer</name>
    <dbReference type="NCBI Taxonomy" id="57062"/>
    <lineage>
        <taxon>Eukaryota</taxon>
        <taxon>Metazoa</taxon>
        <taxon>Ecdysozoa</taxon>
        <taxon>Arthropoda</taxon>
        <taxon>Hexapoda</taxon>
        <taxon>Insecta</taxon>
        <taxon>Pterygota</taxon>
        <taxon>Neoptera</taxon>
        <taxon>Endopterygota</taxon>
        <taxon>Coleoptera</taxon>
        <taxon>Polyphaga</taxon>
        <taxon>Cucujiformia</taxon>
        <taxon>Curculionidae</taxon>
        <taxon>Scolytinae</taxon>
        <taxon>Hypothenemus</taxon>
    </lineage>
</organism>
<feature type="region of interest" description="Disordered" evidence="4">
    <location>
        <begin position="422"/>
        <end position="441"/>
    </location>
</feature>
<dbReference type="InterPro" id="IPR007307">
    <property type="entry name" value="Ltv1"/>
</dbReference>
<reference evidence="5 6" key="1">
    <citation type="submission" date="2024-05" db="EMBL/GenBank/DDBJ databases">
        <title>Genetic variation in Jamaican populations of the coffee berry borer (Hypothenemus hampei).</title>
        <authorList>
            <person name="Errbii M."/>
            <person name="Myrie A."/>
        </authorList>
    </citation>
    <scope>NUCLEOTIDE SEQUENCE [LARGE SCALE GENOMIC DNA]</scope>
    <source>
        <strain evidence="5">JA-Hopewell-2020-01-JO</strain>
        <tissue evidence="5">Whole body</tissue>
    </source>
</reference>
<evidence type="ECO:0000256" key="3">
    <source>
        <dbReference type="SAM" id="Coils"/>
    </source>
</evidence>